<evidence type="ECO:0000313" key="1">
    <source>
        <dbReference type="EMBL" id="ETD28562.1"/>
    </source>
</evidence>
<name>V8CN88_9BACT</name>
<comment type="caution">
    <text evidence="1">The sequence shown here is derived from an EMBL/GenBank/DDBJ whole genome shotgun (WGS) entry which is preliminary data.</text>
</comment>
<dbReference type="AlphaFoldDB" id="V8CN88"/>
<dbReference type="EMBL" id="AZJH01000021">
    <property type="protein sequence ID" value="ETD28562.1"/>
    <property type="molecule type" value="Genomic_DNA"/>
</dbReference>
<proteinExistence type="predicted"/>
<protein>
    <submittedName>
        <fullName evidence="1">Uncharacterized protein</fullName>
    </submittedName>
</protein>
<evidence type="ECO:0000313" key="2">
    <source>
        <dbReference type="Proteomes" id="UP000018727"/>
    </source>
</evidence>
<accession>V8CN88</accession>
<sequence>MNNKPHADVLWQLLLYQSTAKVPRKYSFPLNRLLSASVYIFDSLHYKLRLEVSAVRYCWKCEYNSFHSQ</sequence>
<keyword evidence="2" id="KW-1185">Reference proteome</keyword>
<reference evidence="1 2" key="1">
    <citation type="submission" date="2013-10" db="EMBL/GenBank/DDBJ databases">
        <title>The Genome Sequence of Prevotella nigrescens CC14M.</title>
        <authorList>
            <consortium name="The Broad Institute Genomics Platform"/>
            <person name="Earl A."/>
            <person name="Allen-Vercoe E."/>
            <person name="Daigneault M."/>
            <person name="Young S.K."/>
            <person name="Zeng Q."/>
            <person name="Gargeya S."/>
            <person name="Fitzgerald M."/>
            <person name="Abouelleil A."/>
            <person name="Alvarado L."/>
            <person name="Chapman S.B."/>
            <person name="Gainer-Dewar J."/>
            <person name="Goldberg J."/>
            <person name="Griggs A."/>
            <person name="Gujja S."/>
            <person name="Hansen M."/>
            <person name="Howarth C."/>
            <person name="Imamovic A."/>
            <person name="Ireland A."/>
            <person name="Larimer J."/>
            <person name="McCowan C."/>
            <person name="Murphy C."/>
            <person name="Pearson M."/>
            <person name="Poon T.W."/>
            <person name="Priest M."/>
            <person name="Roberts A."/>
            <person name="Saif S."/>
            <person name="Shea T."/>
            <person name="Sykes S."/>
            <person name="Wortman J."/>
            <person name="Nusbaum C."/>
            <person name="Birren B."/>
        </authorList>
    </citation>
    <scope>NUCLEOTIDE SEQUENCE [LARGE SCALE GENOMIC DNA]</scope>
    <source>
        <strain evidence="1 2">CC14M</strain>
    </source>
</reference>
<dbReference type="Proteomes" id="UP000018727">
    <property type="component" value="Unassembled WGS sequence"/>
</dbReference>
<gene>
    <name evidence="1" type="ORF">HMPREF1173_01471</name>
</gene>
<dbReference type="HOGENOM" id="CLU_2772479_0_0_10"/>
<organism evidence="1 2">
    <name type="scientific">Prevotella nigrescens CC14M</name>
    <dbReference type="NCBI Taxonomy" id="1073366"/>
    <lineage>
        <taxon>Bacteria</taxon>
        <taxon>Pseudomonadati</taxon>
        <taxon>Bacteroidota</taxon>
        <taxon>Bacteroidia</taxon>
        <taxon>Bacteroidales</taxon>
        <taxon>Prevotellaceae</taxon>
        <taxon>Prevotella</taxon>
    </lineage>
</organism>